<evidence type="ECO:0000313" key="3">
    <source>
        <dbReference type="Proteomes" id="UP000639643"/>
    </source>
</evidence>
<comment type="caution">
    <text evidence="2">The sequence shown here is derived from an EMBL/GenBank/DDBJ whole genome shotgun (WGS) entry which is preliminary data.</text>
</comment>
<dbReference type="PANTHER" id="PTHR33112">
    <property type="entry name" value="DOMAIN PROTEIN, PUTATIVE-RELATED"/>
    <property type="match status" value="1"/>
</dbReference>
<dbReference type="InterPro" id="IPR010730">
    <property type="entry name" value="HET"/>
</dbReference>
<dbReference type="OrthoDB" id="4851321at2759"/>
<protein>
    <submittedName>
        <fullName evidence="2">Heterokaryon incompatibility protein</fullName>
    </submittedName>
</protein>
<organism evidence="2 3">
    <name type="scientific">Colletotrichum musicola</name>
    <dbReference type="NCBI Taxonomy" id="2175873"/>
    <lineage>
        <taxon>Eukaryota</taxon>
        <taxon>Fungi</taxon>
        <taxon>Dikarya</taxon>
        <taxon>Ascomycota</taxon>
        <taxon>Pezizomycotina</taxon>
        <taxon>Sordariomycetes</taxon>
        <taxon>Hypocreomycetidae</taxon>
        <taxon>Glomerellales</taxon>
        <taxon>Glomerellaceae</taxon>
        <taxon>Colletotrichum</taxon>
        <taxon>Colletotrichum orchidearum species complex</taxon>
    </lineage>
</organism>
<accession>A0A8H6IXJ0</accession>
<evidence type="ECO:0000313" key="2">
    <source>
        <dbReference type="EMBL" id="KAF6802709.1"/>
    </source>
</evidence>
<name>A0A8H6IXJ0_9PEZI</name>
<dbReference type="Proteomes" id="UP000639643">
    <property type="component" value="Unassembled WGS sequence"/>
</dbReference>
<keyword evidence="3" id="KW-1185">Reference proteome</keyword>
<gene>
    <name evidence="2" type="ORF">CMUS01_15282</name>
</gene>
<reference evidence="2" key="1">
    <citation type="journal article" date="2020" name="Phytopathology">
        <title>Genome Sequence Resources of Colletotrichum truncatum, C. plurivorum, C. musicola, and C. sojae: Four Species Pathogenic to Soybean (Glycine max).</title>
        <authorList>
            <person name="Rogerio F."/>
            <person name="Boufleur T.R."/>
            <person name="Ciampi-Guillardi M."/>
            <person name="Sukno S.A."/>
            <person name="Thon M.R."/>
            <person name="Massola Junior N.S."/>
            <person name="Baroncelli R."/>
        </authorList>
    </citation>
    <scope>NUCLEOTIDE SEQUENCE</scope>
    <source>
        <strain evidence="2">LFN0074</strain>
    </source>
</reference>
<dbReference type="PANTHER" id="PTHR33112:SF16">
    <property type="entry name" value="HETEROKARYON INCOMPATIBILITY DOMAIN-CONTAINING PROTEIN"/>
    <property type="match status" value="1"/>
</dbReference>
<evidence type="ECO:0000259" key="1">
    <source>
        <dbReference type="Pfam" id="PF06985"/>
    </source>
</evidence>
<dbReference type="EMBL" id="WIGM01001247">
    <property type="protein sequence ID" value="KAF6802709.1"/>
    <property type="molecule type" value="Genomic_DNA"/>
</dbReference>
<sequence length="678" mass="76051">MGTLCDKCAAIFQGSSMIHDLDNPGSHHQNLKSLTEAAASGCKICEDLLRLTMKGGHETIIASRPWFYFYFALPGDNQHQVCICCCRDDSINLSSTEVSEYYHLTPGASIRVDRTIADRRGSLSLASSTKIAQDWLRACSAQHAQCTAPKQPGFYPTRLLELQDSSVRLVLTAQQTPRGPYAALSYCWGPPPYTFIRLTTSKIGPFQAGILDAQLPLAFQEAIKFTKSLGFRYLWVDCLCIIQEGPGSQEDWVHESTRMQDVYANCLICLALYRASSPNESVFLGPPPDFAAPLVVKTDGLFFDGTSSNHETLVVPRRYFRSGLLWQPLGRRAWALQERLLPPRVVNFSVGEISWTCKELLYASETFPGGLAHLSGPLVAVLGKPLILSTSKFDDVILTWFEIVTEYTWRRLTYPESDKLVAISAVADRIGQAMNDDHVEGHFMKTMTRSLYWSHCSSFTISGRWIPTLRTKLPETNERQRIFHRPPTWSWASARDVVFFDPIRFEQVQETTPRKHAEVLADATVFSRASEAGDMPSESPSTLRLAAFLIRGTLTYRAGTDEAHMARKDSSAQSFRLESAESTIDFARFVVLADDLDHVSWQGSEAVFCPLFWSNYDRFDQECDDRVRGLFIVKTDKTEDGEAVFERVGCGMIVFNPGSTWANLAEELKLKRSTVLLA</sequence>
<feature type="domain" description="Heterokaryon incompatibility" evidence="1">
    <location>
        <begin position="181"/>
        <end position="338"/>
    </location>
</feature>
<proteinExistence type="predicted"/>
<dbReference type="AlphaFoldDB" id="A0A8H6IXJ0"/>
<dbReference type="Pfam" id="PF06985">
    <property type="entry name" value="HET"/>
    <property type="match status" value="1"/>
</dbReference>